<organism evidence="1">
    <name type="scientific">Tanacetum cinerariifolium</name>
    <name type="common">Dalmatian daisy</name>
    <name type="synonym">Chrysanthemum cinerariifolium</name>
    <dbReference type="NCBI Taxonomy" id="118510"/>
    <lineage>
        <taxon>Eukaryota</taxon>
        <taxon>Viridiplantae</taxon>
        <taxon>Streptophyta</taxon>
        <taxon>Embryophyta</taxon>
        <taxon>Tracheophyta</taxon>
        <taxon>Spermatophyta</taxon>
        <taxon>Magnoliopsida</taxon>
        <taxon>eudicotyledons</taxon>
        <taxon>Gunneridae</taxon>
        <taxon>Pentapetalae</taxon>
        <taxon>asterids</taxon>
        <taxon>campanulids</taxon>
        <taxon>Asterales</taxon>
        <taxon>Asteraceae</taxon>
        <taxon>Asteroideae</taxon>
        <taxon>Anthemideae</taxon>
        <taxon>Anthemidinae</taxon>
        <taxon>Tanacetum</taxon>
    </lineage>
</organism>
<comment type="caution">
    <text evidence="1">The sequence shown here is derived from an EMBL/GenBank/DDBJ whole genome shotgun (WGS) entry which is preliminary data.</text>
</comment>
<reference evidence="1" key="1">
    <citation type="journal article" date="2019" name="Sci. Rep.">
        <title>Draft genome of Tanacetum cinerariifolium, the natural source of mosquito coil.</title>
        <authorList>
            <person name="Yamashiro T."/>
            <person name="Shiraishi A."/>
            <person name="Satake H."/>
            <person name="Nakayama K."/>
        </authorList>
    </citation>
    <scope>NUCLEOTIDE SEQUENCE</scope>
</reference>
<name>A0A699V0H9_TANCI</name>
<proteinExistence type="predicted"/>
<dbReference type="AlphaFoldDB" id="A0A699V0H9"/>
<evidence type="ECO:0000313" key="1">
    <source>
        <dbReference type="EMBL" id="GFD28280.1"/>
    </source>
</evidence>
<dbReference type="EMBL" id="BKCJ011383924">
    <property type="protein sequence ID" value="GFD28280.1"/>
    <property type="molecule type" value="Genomic_DNA"/>
</dbReference>
<sequence>LVTLLYIATSLVLFNILLLRGQLHVSSIAQLTAYTDVDWAGYLVTRRSTFSAEAEYCGVVNVVAENDWI</sequence>
<accession>A0A699V0H9</accession>
<feature type="non-terminal residue" evidence="1">
    <location>
        <position position="1"/>
    </location>
</feature>
<protein>
    <submittedName>
        <fullName evidence="1">Uncharacterized protein</fullName>
    </submittedName>
</protein>
<gene>
    <name evidence="1" type="ORF">Tci_900249</name>
</gene>